<dbReference type="InterPro" id="IPR023214">
    <property type="entry name" value="HAD_sf"/>
</dbReference>
<protein>
    <submittedName>
        <fullName evidence="1">Uncharacterized protein</fullName>
    </submittedName>
</protein>
<name>A0A378JUZ1_9GAMM</name>
<sequence>MIIGVFSLGQFVSSKLDVLKLGFENWFKTQHKEVLGEDVWQWMANNLAPLRLGNITVKQFCDQFNQYFDVNISFTEFNKIFNSMCELDKSSLERVTKFKNFLNSHDDVQFVLVSHTNYSHLNYILSQLQAILPVQQSLIISDEQEWLENEKILFAPSMSSKCTEHSDTLKYAVNKLKLEEKDLVVSFLNTIKKSEHPNFTYIDPGKDLEKVMEIIENLVTQKELNYSV</sequence>
<dbReference type="Gene3D" id="1.10.150.240">
    <property type="entry name" value="Putative phosphatase, domain 2"/>
    <property type="match status" value="1"/>
</dbReference>
<accession>A0A378JUZ1</accession>
<proteinExistence type="predicted"/>
<gene>
    <name evidence="1" type="ORF">NCTC13316_02136</name>
</gene>
<dbReference type="Gene3D" id="3.40.50.1000">
    <property type="entry name" value="HAD superfamily/HAD-like"/>
    <property type="match status" value="1"/>
</dbReference>
<dbReference type="Proteomes" id="UP000254794">
    <property type="component" value="Unassembled WGS sequence"/>
</dbReference>
<reference evidence="1 2" key="1">
    <citation type="submission" date="2018-06" db="EMBL/GenBank/DDBJ databases">
        <authorList>
            <consortium name="Pathogen Informatics"/>
            <person name="Doyle S."/>
        </authorList>
    </citation>
    <scope>NUCLEOTIDE SEQUENCE [LARGE SCALE GENOMIC DNA]</scope>
    <source>
        <strain evidence="1 2">NCTC13316</strain>
    </source>
</reference>
<keyword evidence="2" id="KW-1185">Reference proteome</keyword>
<dbReference type="EMBL" id="UGOD01000001">
    <property type="protein sequence ID" value="STX52032.1"/>
    <property type="molecule type" value="Genomic_DNA"/>
</dbReference>
<dbReference type="InterPro" id="IPR023198">
    <property type="entry name" value="PGP-like_dom2"/>
</dbReference>
<evidence type="ECO:0000313" key="2">
    <source>
        <dbReference type="Proteomes" id="UP000254794"/>
    </source>
</evidence>
<evidence type="ECO:0000313" key="1">
    <source>
        <dbReference type="EMBL" id="STX52032.1"/>
    </source>
</evidence>
<dbReference type="AlphaFoldDB" id="A0A378JUZ1"/>
<dbReference type="OrthoDB" id="5636286at2"/>
<dbReference type="RefSeq" id="WP_115331622.1">
    <property type="nucleotide sequence ID" value="NZ_CAAAHP010000002.1"/>
</dbReference>
<organism evidence="1 2">
    <name type="scientific">Legionella busanensis</name>
    <dbReference type="NCBI Taxonomy" id="190655"/>
    <lineage>
        <taxon>Bacteria</taxon>
        <taxon>Pseudomonadati</taxon>
        <taxon>Pseudomonadota</taxon>
        <taxon>Gammaproteobacteria</taxon>
        <taxon>Legionellales</taxon>
        <taxon>Legionellaceae</taxon>
        <taxon>Legionella</taxon>
    </lineage>
</organism>